<dbReference type="EMBL" id="JBBPBN010000020">
    <property type="protein sequence ID" value="KAK9017123.1"/>
    <property type="molecule type" value="Genomic_DNA"/>
</dbReference>
<protein>
    <submittedName>
        <fullName evidence="2">Uncharacterized protein</fullName>
    </submittedName>
</protein>
<evidence type="ECO:0000256" key="1">
    <source>
        <dbReference type="SAM" id="MobiDB-lite"/>
    </source>
</evidence>
<comment type="caution">
    <text evidence="2">The sequence shown here is derived from an EMBL/GenBank/DDBJ whole genome shotgun (WGS) entry which is preliminary data.</text>
</comment>
<feature type="region of interest" description="Disordered" evidence="1">
    <location>
        <begin position="13"/>
        <end position="39"/>
    </location>
</feature>
<proteinExistence type="predicted"/>
<feature type="compositionally biased region" description="Basic and acidic residues" evidence="1">
    <location>
        <begin position="96"/>
        <end position="107"/>
    </location>
</feature>
<gene>
    <name evidence="2" type="ORF">V6N11_079607</name>
</gene>
<evidence type="ECO:0000313" key="2">
    <source>
        <dbReference type="EMBL" id="KAK9017123.1"/>
    </source>
</evidence>
<organism evidence="2 3">
    <name type="scientific">Hibiscus sabdariffa</name>
    <name type="common">roselle</name>
    <dbReference type="NCBI Taxonomy" id="183260"/>
    <lineage>
        <taxon>Eukaryota</taxon>
        <taxon>Viridiplantae</taxon>
        <taxon>Streptophyta</taxon>
        <taxon>Embryophyta</taxon>
        <taxon>Tracheophyta</taxon>
        <taxon>Spermatophyta</taxon>
        <taxon>Magnoliopsida</taxon>
        <taxon>eudicotyledons</taxon>
        <taxon>Gunneridae</taxon>
        <taxon>Pentapetalae</taxon>
        <taxon>rosids</taxon>
        <taxon>malvids</taxon>
        <taxon>Malvales</taxon>
        <taxon>Malvaceae</taxon>
        <taxon>Malvoideae</taxon>
        <taxon>Hibiscus</taxon>
    </lineage>
</organism>
<reference evidence="2 3" key="1">
    <citation type="journal article" date="2024" name="G3 (Bethesda)">
        <title>Genome assembly of Hibiscus sabdariffa L. provides insights into metabolisms of medicinal natural products.</title>
        <authorList>
            <person name="Kim T."/>
        </authorList>
    </citation>
    <scope>NUCLEOTIDE SEQUENCE [LARGE SCALE GENOMIC DNA]</scope>
    <source>
        <strain evidence="2">TK-2024</strain>
        <tissue evidence="2">Old leaves</tissue>
    </source>
</reference>
<evidence type="ECO:0000313" key="3">
    <source>
        <dbReference type="Proteomes" id="UP001396334"/>
    </source>
</evidence>
<dbReference type="Proteomes" id="UP001396334">
    <property type="component" value="Unassembled WGS sequence"/>
</dbReference>
<sequence>MLTGEAVDFESFTIDDGASTLASQSSSAPPQYAYSPPLYVHPDDNTVNVASSVSSSAANDFSGLISRHSDTPVASIAPTQDSSFATSSHNSSPEHSPLHGETMESLHFDSTSAQGAQEEIPEQTSATSLAPENVVIPEVLESQHKVHREELVPIILDSNTHPMITRSKVVNHKSKVYHAHIDETYVDVYATLQDSQ</sequence>
<feature type="region of interest" description="Disordered" evidence="1">
    <location>
        <begin position="73"/>
        <end position="131"/>
    </location>
</feature>
<keyword evidence="3" id="KW-1185">Reference proteome</keyword>
<feature type="compositionally biased region" description="Polar residues" evidence="1">
    <location>
        <begin position="77"/>
        <end position="94"/>
    </location>
</feature>
<name>A0ABR2RWE7_9ROSI</name>
<feature type="compositionally biased region" description="Low complexity" evidence="1">
    <location>
        <begin position="18"/>
        <end position="38"/>
    </location>
</feature>
<accession>A0ABR2RWE7</accession>